<dbReference type="SUPFAM" id="SSF48452">
    <property type="entry name" value="TPR-like"/>
    <property type="match status" value="1"/>
</dbReference>
<evidence type="ECO:0000313" key="5">
    <source>
        <dbReference type="Proteomes" id="UP000295497"/>
    </source>
</evidence>
<proteinExistence type="predicted"/>
<sequence>MSQNQPDRCSRPTTAAAPQGATVAPPPLASSLTGSAKVEYEAGKTLYQLKDYANARIKFERAYDLSSDPRLLWNIAICERDLARYKRVLLLMRQIRASQNALLNEQDREQARSVEADAQKYVDRVRIETREPGATVFIDDELVGTTPLQEPALVDMGMRRIRISKPGFKEHIHTQRFEGGADVSLMVRLEKEYHRGRLIVRAGPNDLIALDGKVLGKAMWEGWLPSGGHTLRITAPGFIAHQSEVLFKDAQTRNITVKLDASQASGPPAWLWTLGGVALAGTAVLGAALIFEREPAVMGSIPPGTVQLSFGGVR</sequence>
<gene>
    <name evidence="4" type="ORF">SOCE836_086180</name>
</gene>
<dbReference type="InterPro" id="IPR011990">
    <property type="entry name" value="TPR-like_helical_dom_sf"/>
</dbReference>
<name>A0A4P2R1I4_SORCE</name>
<keyword evidence="2" id="KW-0472">Membrane</keyword>
<keyword evidence="2" id="KW-0812">Transmembrane</keyword>
<dbReference type="AlphaFoldDB" id="A0A4P2R1I4"/>
<dbReference type="RefSeq" id="WP_129579236.1">
    <property type="nucleotide sequence ID" value="NZ_CP012672.1"/>
</dbReference>
<feature type="domain" description="PEGA" evidence="3">
    <location>
        <begin position="204"/>
        <end position="261"/>
    </location>
</feature>
<evidence type="ECO:0000256" key="2">
    <source>
        <dbReference type="SAM" id="Phobius"/>
    </source>
</evidence>
<feature type="transmembrane region" description="Helical" evidence="2">
    <location>
        <begin position="269"/>
        <end position="291"/>
    </location>
</feature>
<organism evidence="4 5">
    <name type="scientific">Sorangium cellulosum</name>
    <name type="common">Polyangium cellulosum</name>
    <dbReference type="NCBI Taxonomy" id="56"/>
    <lineage>
        <taxon>Bacteria</taxon>
        <taxon>Pseudomonadati</taxon>
        <taxon>Myxococcota</taxon>
        <taxon>Polyangia</taxon>
        <taxon>Polyangiales</taxon>
        <taxon>Polyangiaceae</taxon>
        <taxon>Sorangium</taxon>
    </lineage>
</organism>
<evidence type="ECO:0000313" key="4">
    <source>
        <dbReference type="EMBL" id="AUX36411.1"/>
    </source>
</evidence>
<dbReference type="EMBL" id="CP012672">
    <property type="protein sequence ID" value="AUX36411.1"/>
    <property type="molecule type" value="Genomic_DNA"/>
</dbReference>
<feature type="domain" description="PEGA" evidence="3">
    <location>
        <begin position="125"/>
        <end position="192"/>
    </location>
</feature>
<feature type="region of interest" description="Disordered" evidence="1">
    <location>
        <begin position="1"/>
        <end position="31"/>
    </location>
</feature>
<feature type="compositionally biased region" description="Polar residues" evidence="1">
    <location>
        <begin position="1"/>
        <end position="13"/>
    </location>
</feature>
<dbReference type="Proteomes" id="UP000295497">
    <property type="component" value="Chromosome"/>
</dbReference>
<evidence type="ECO:0000259" key="3">
    <source>
        <dbReference type="Pfam" id="PF08308"/>
    </source>
</evidence>
<reference evidence="4 5" key="1">
    <citation type="submission" date="2015-09" db="EMBL/GenBank/DDBJ databases">
        <title>Sorangium comparison.</title>
        <authorList>
            <person name="Zaburannyi N."/>
            <person name="Bunk B."/>
            <person name="Overmann J."/>
            <person name="Mueller R."/>
        </authorList>
    </citation>
    <scope>NUCLEOTIDE SEQUENCE [LARGE SCALE GENOMIC DNA]</scope>
    <source>
        <strain evidence="4 5">So ce836</strain>
    </source>
</reference>
<dbReference type="Pfam" id="PF08308">
    <property type="entry name" value="PEGA"/>
    <property type="match status" value="2"/>
</dbReference>
<protein>
    <recommendedName>
        <fullName evidence="3">PEGA domain-containing protein</fullName>
    </recommendedName>
</protein>
<dbReference type="InterPro" id="IPR013229">
    <property type="entry name" value="PEGA"/>
</dbReference>
<evidence type="ECO:0000256" key="1">
    <source>
        <dbReference type="SAM" id="MobiDB-lite"/>
    </source>
</evidence>
<accession>A0A4P2R1I4</accession>
<keyword evidence="2" id="KW-1133">Transmembrane helix</keyword>